<accession>A0A4Z0V0Z3</accession>
<comment type="caution">
    <text evidence="2">The sequence shown here is derived from an EMBL/GenBank/DDBJ whole genome shotgun (WGS) entry which is preliminary data.</text>
</comment>
<dbReference type="Gene3D" id="1.25.40.390">
    <property type="match status" value="1"/>
</dbReference>
<dbReference type="PROSITE" id="PS51257">
    <property type="entry name" value="PROKAR_LIPOPROTEIN"/>
    <property type="match status" value="1"/>
</dbReference>
<dbReference type="SUPFAM" id="SSF48452">
    <property type="entry name" value="TPR-like"/>
    <property type="match status" value="1"/>
</dbReference>
<dbReference type="Pfam" id="PF14322">
    <property type="entry name" value="SusD-like_3"/>
    <property type="match status" value="1"/>
</dbReference>
<dbReference type="GeneID" id="82150743"/>
<protein>
    <submittedName>
        <fullName evidence="2">RagB/SusD family nutrient uptake outer membrane protein</fullName>
    </submittedName>
</protein>
<gene>
    <name evidence="2" type="ORF">EZ315_13175</name>
</gene>
<name>A0A4Z0V0Z3_9BACT</name>
<dbReference type="InterPro" id="IPR033985">
    <property type="entry name" value="SusD-like_N"/>
</dbReference>
<evidence type="ECO:0000313" key="3">
    <source>
        <dbReference type="Proteomes" id="UP000297635"/>
    </source>
</evidence>
<organism evidence="2 3">
    <name type="scientific">Duncaniella freteri</name>
    <dbReference type="NCBI Taxonomy" id="2530391"/>
    <lineage>
        <taxon>Bacteria</taxon>
        <taxon>Pseudomonadati</taxon>
        <taxon>Bacteroidota</taxon>
        <taxon>Bacteroidia</taxon>
        <taxon>Bacteroidales</taxon>
        <taxon>Muribaculaceae</taxon>
        <taxon>Duncaniella</taxon>
    </lineage>
</organism>
<dbReference type="AlphaFoldDB" id="A0A4Z0V0Z3"/>
<dbReference type="InterPro" id="IPR011990">
    <property type="entry name" value="TPR-like_helical_dom_sf"/>
</dbReference>
<evidence type="ECO:0000259" key="1">
    <source>
        <dbReference type="Pfam" id="PF14322"/>
    </source>
</evidence>
<keyword evidence="3" id="KW-1185">Reference proteome</keyword>
<dbReference type="RefSeq" id="WP_135472490.1">
    <property type="nucleotide sequence ID" value="NZ_CASJDB010000058.1"/>
</dbReference>
<reference evidence="2 3" key="1">
    <citation type="submission" date="2019-02" db="EMBL/GenBank/DDBJ databases">
        <title>Isolation and identification of novel species under the genus Muribaculum.</title>
        <authorList>
            <person name="Miyake S."/>
            <person name="Ding Y."/>
            <person name="Low A."/>
            <person name="Soh M."/>
            <person name="Seedorf H."/>
        </authorList>
    </citation>
    <scope>NUCLEOTIDE SEQUENCE [LARGE SCALE GENOMIC DNA]</scope>
    <source>
        <strain evidence="2 3">TLL-A3</strain>
    </source>
</reference>
<proteinExistence type="predicted"/>
<dbReference type="EMBL" id="SJSA01000002">
    <property type="protein sequence ID" value="TGG36779.1"/>
    <property type="molecule type" value="Genomic_DNA"/>
</dbReference>
<sequence>MKIKYIAAGMIVSAIAMSSCSDFTEIDAKGKNLLNRTQDLELLLNADYSLRATTMQEVCGDLIYAYSPLSTILKVPVKTTNSIIMGWDEAGHDEKLPELTASDAWYSGCYEYIGRIANPILSMVDAADGDGATKAALKAEAYVVRAYFHFLAVQKFAPAYNPATASHTVALSYVKEDQDIKSPTEPVTLDVFYDNIIADLDAADELDALPESAVNQLRFSKPCLYAIRALVHMSMQRYDLAAQDARRALDIKSTVADYNSMLTTCYGGITGAPYQAILRKKLECPEDYFADYNIEFYNTWLNVGQLEPGHLIHDRFNTLNASYEGLMDPSQMMIGVPGLFMTMDMDSSWPVIGLRSTQMYLVLAECAIGEGHYNEAMGHLDKIRVNRIDPSVYAPLEGSVNDKATAIGHLKSTALGENMMSVWSFVDKKRWTQLDDYKETYRRTLVEIDMTLTPESSLWVFPIPQNVINNNPNFKPYMN</sequence>
<dbReference type="Proteomes" id="UP000297635">
    <property type="component" value="Unassembled WGS sequence"/>
</dbReference>
<feature type="domain" description="SusD-like N-terminal" evidence="1">
    <location>
        <begin position="84"/>
        <end position="229"/>
    </location>
</feature>
<evidence type="ECO:0000313" key="2">
    <source>
        <dbReference type="EMBL" id="TGG36779.1"/>
    </source>
</evidence>